<sequence length="435" mass="47405">MPRPEHFICLRRAGREDRGPVACPRRAGPGGLTGTRKRMVQPLDGIRVLELGNYIAGPVCGMLLGDMGADVIKIEPPHIGDHTRMFPPVVNGESACFANLNRNKRSIILDLKRPEDREVMLKLAETADVLVENNRPGALEKLGLGAKDLLAVKPDLVYVSTSGFGQTGPYRRRAGVNFTVEAYAGSLSICGEPDQMPMRTGIQTADIVAALFTTYSALIGIINVLRNRKGHSFDVSLSESTIAVAVWETAEYLTTGQVPQRLGHRHRVHTPAQLFETRGGRYIALSAATDEHFRRLMEVLGLEESLADSRFATKVQRKANEDALLDALNPAILGWDVNDLAAALDRVGIPCSPVNDFGQVFEDPQVKARGLVVEVGHPTMGTTRTVRNPVLMDSEGPEIRRPAPLHGEHTAEILRELGFEADHLATEPPARAAAH</sequence>
<protein>
    <submittedName>
        <fullName evidence="2">CoA transferase</fullName>
    </submittedName>
</protein>
<dbReference type="Pfam" id="PF02515">
    <property type="entry name" value="CoA_transf_3"/>
    <property type="match status" value="1"/>
</dbReference>
<evidence type="ECO:0000313" key="2">
    <source>
        <dbReference type="EMBL" id="MYZ46598.1"/>
    </source>
</evidence>
<dbReference type="GO" id="GO:0008410">
    <property type="term" value="F:CoA-transferase activity"/>
    <property type="evidence" value="ECO:0007669"/>
    <property type="project" value="TreeGrafter"/>
</dbReference>
<dbReference type="InterPro" id="IPR050483">
    <property type="entry name" value="CoA-transferase_III_domain"/>
</dbReference>
<name>A0A964T1B5_9HYPH</name>
<reference evidence="2" key="1">
    <citation type="submission" date="2019-03" db="EMBL/GenBank/DDBJ databases">
        <title>Afifella sp. nov., isolated from activated sludge.</title>
        <authorList>
            <person name="Li Q."/>
            <person name="Liu Y."/>
        </authorList>
    </citation>
    <scope>NUCLEOTIDE SEQUENCE</scope>
    <source>
        <strain evidence="2">L72</strain>
    </source>
</reference>
<keyword evidence="1 2" id="KW-0808">Transferase</keyword>
<dbReference type="PANTHER" id="PTHR48207:SF4">
    <property type="entry name" value="BLL6097 PROTEIN"/>
    <property type="match status" value="1"/>
</dbReference>
<comment type="caution">
    <text evidence="2">The sequence shown here is derived from an EMBL/GenBank/DDBJ whole genome shotgun (WGS) entry which is preliminary data.</text>
</comment>
<dbReference type="InterPro" id="IPR003673">
    <property type="entry name" value="CoA-Trfase_fam_III"/>
</dbReference>
<dbReference type="SUPFAM" id="SSF89796">
    <property type="entry name" value="CoA-transferase family III (CaiB/BaiF)"/>
    <property type="match status" value="1"/>
</dbReference>
<dbReference type="AlphaFoldDB" id="A0A964T1B5"/>
<keyword evidence="3" id="KW-1185">Reference proteome</keyword>
<dbReference type="Proteomes" id="UP000773614">
    <property type="component" value="Unassembled WGS sequence"/>
</dbReference>
<gene>
    <name evidence="2" type="ORF">E4O86_02535</name>
</gene>
<dbReference type="Gene3D" id="3.40.50.10540">
    <property type="entry name" value="Crotonobetainyl-coa:carnitine coa-transferase, domain 1"/>
    <property type="match status" value="1"/>
</dbReference>
<evidence type="ECO:0000256" key="1">
    <source>
        <dbReference type="ARBA" id="ARBA00022679"/>
    </source>
</evidence>
<evidence type="ECO:0000313" key="3">
    <source>
        <dbReference type="Proteomes" id="UP000773614"/>
    </source>
</evidence>
<proteinExistence type="predicted"/>
<dbReference type="Gene3D" id="3.30.1540.10">
    <property type="entry name" value="formyl-coa transferase, domain 3"/>
    <property type="match status" value="1"/>
</dbReference>
<organism evidence="2 3">
    <name type="scientific">Propylenella binzhouense</name>
    <dbReference type="NCBI Taxonomy" id="2555902"/>
    <lineage>
        <taxon>Bacteria</taxon>
        <taxon>Pseudomonadati</taxon>
        <taxon>Pseudomonadota</taxon>
        <taxon>Alphaproteobacteria</taxon>
        <taxon>Hyphomicrobiales</taxon>
        <taxon>Propylenellaceae</taxon>
        <taxon>Propylenella</taxon>
    </lineage>
</organism>
<dbReference type="PANTHER" id="PTHR48207">
    <property type="entry name" value="SUCCINATE--HYDROXYMETHYLGLUTARATE COA-TRANSFERASE"/>
    <property type="match status" value="1"/>
</dbReference>
<dbReference type="InterPro" id="IPR023606">
    <property type="entry name" value="CoA-Trfase_III_dom_1_sf"/>
</dbReference>
<dbReference type="InterPro" id="IPR044855">
    <property type="entry name" value="CoA-Trfase_III_dom3_sf"/>
</dbReference>
<accession>A0A964T1B5</accession>
<dbReference type="EMBL" id="SPKJ01000004">
    <property type="protein sequence ID" value="MYZ46598.1"/>
    <property type="molecule type" value="Genomic_DNA"/>
</dbReference>